<dbReference type="eggNOG" id="ENOG502QS1V">
    <property type="taxonomic scope" value="Eukaryota"/>
</dbReference>
<dbReference type="InterPro" id="IPR008854">
    <property type="entry name" value="TPMT"/>
</dbReference>
<evidence type="ECO:0008006" key="7">
    <source>
        <dbReference type="Google" id="ProtNLM"/>
    </source>
</evidence>
<gene>
    <name evidence="5" type="ORF">AMTR_s00066p00130780</name>
</gene>
<dbReference type="GO" id="GO:0018708">
    <property type="term" value="F:thiol S-methyltransferase activity"/>
    <property type="evidence" value="ECO:0000318"/>
    <property type="project" value="GO_Central"/>
</dbReference>
<dbReference type="HOGENOM" id="CLU_056435_1_1_1"/>
<dbReference type="STRING" id="13333.U5DI13"/>
<reference evidence="6" key="1">
    <citation type="journal article" date="2013" name="Science">
        <title>The Amborella genome and the evolution of flowering plants.</title>
        <authorList>
            <consortium name="Amborella Genome Project"/>
        </authorList>
    </citation>
    <scope>NUCLEOTIDE SEQUENCE [LARGE SCALE GENOMIC DNA]</scope>
</reference>
<evidence type="ECO:0000256" key="1">
    <source>
        <dbReference type="ARBA" id="ARBA00022553"/>
    </source>
</evidence>
<evidence type="ECO:0000256" key="3">
    <source>
        <dbReference type="ARBA" id="ARBA00022679"/>
    </source>
</evidence>
<keyword evidence="4" id="KW-0949">S-adenosyl-L-methionine</keyword>
<dbReference type="PANTHER" id="PTHR32183">
    <property type="match status" value="1"/>
</dbReference>
<keyword evidence="1" id="KW-0597">Phosphoprotein</keyword>
<dbReference type="AlphaFoldDB" id="U5DI13"/>
<dbReference type="InterPro" id="IPR029063">
    <property type="entry name" value="SAM-dependent_MTases_sf"/>
</dbReference>
<dbReference type="Gramene" id="ERN20208">
    <property type="protein sequence ID" value="ERN20208"/>
    <property type="gene ID" value="AMTR_s00066p00130780"/>
</dbReference>
<dbReference type="OMA" id="EQTFFCA"/>
<evidence type="ECO:0000313" key="6">
    <source>
        <dbReference type="Proteomes" id="UP000017836"/>
    </source>
</evidence>
<protein>
    <recommendedName>
        <fullName evidence="7">Methyltransferase domain-containing protein</fullName>
    </recommendedName>
</protein>
<evidence type="ECO:0000256" key="2">
    <source>
        <dbReference type="ARBA" id="ARBA00022603"/>
    </source>
</evidence>
<keyword evidence="6" id="KW-1185">Reference proteome</keyword>
<dbReference type="EMBL" id="KI392060">
    <property type="protein sequence ID" value="ERN20208.1"/>
    <property type="molecule type" value="Genomic_DNA"/>
</dbReference>
<dbReference type="SUPFAM" id="SSF53335">
    <property type="entry name" value="S-adenosyl-L-methionine-dependent methyltransferases"/>
    <property type="match status" value="1"/>
</dbReference>
<dbReference type="Proteomes" id="UP000017836">
    <property type="component" value="Unassembled WGS sequence"/>
</dbReference>
<dbReference type="Gene3D" id="3.40.50.150">
    <property type="entry name" value="Vaccinia Virus protein VP39"/>
    <property type="match status" value="1"/>
</dbReference>
<evidence type="ECO:0000256" key="4">
    <source>
        <dbReference type="ARBA" id="ARBA00022691"/>
    </source>
</evidence>
<sequence length="256" mass="28748">MPPGLGKMRKLVKSDGWDKCWVEGLVPWDLGGPTPVILHLLQTQTLPSGRALVPGCGSGYDVVALASPQRYVVGLDISDNALDKAKELSSSAPNSDHFTFLKADFFNWKPNEAFDLIFDYTFFCAIDPRLRPTWAKRMRLLLKPGGELITLIFPIGNHVGGPPYKVSAEEYEVVLRPLGFNLTYLEDNDLAVKGRKGKEKLGRWKLSIGQSLIYEVVLRPLGFDLTYLEDNDRAIERKKGKERLGRWKLSLSQSLM</sequence>
<dbReference type="Pfam" id="PF05724">
    <property type="entry name" value="TPMT"/>
    <property type="match status" value="1"/>
</dbReference>
<dbReference type="CDD" id="cd02440">
    <property type="entry name" value="AdoMet_MTases"/>
    <property type="match status" value="1"/>
</dbReference>
<name>U5DI13_AMBTC</name>
<organism evidence="5 6">
    <name type="scientific">Amborella trichopoda</name>
    <dbReference type="NCBI Taxonomy" id="13333"/>
    <lineage>
        <taxon>Eukaryota</taxon>
        <taxon>Viridiplantae</taxon>
        <taxon>Streptophyta</taxon>
        <taxon>Embryophyta</taxon>
        <taxon>Tracheophyta</taxon>
        <taxon>Spermatophyta</taxon>
        <taxon>Magnoliopsida</taxon>
        <taxon>Amborellales</taxon>
        <taxon>Amborellaceae</taxon>
        <taxon>Amborella</taxon>
    </lineage>
</organism>
<keyword evidence="2" id="KW-0489">Methyltransferase</keyword>
<dbReference type="PROSITE" id="PS51585">
    <property type="entry name" value="SAM_MT_TPMT"/>
    <property type="match status" value="1"/>
</dbReference>
<proteinExistence type="predicted"/>
<keyword evidence="3" id="KW-0808">Transferase</keyword>
<accession>U5DI13</accession>
<dbReference type="GO" id="GO:0032259">
    <property type="term" value="P:methylation"/>
    <property type="evidence" value="ECO:0007669"/>
    <property type="project" value="UniProtKB-KW"/>
</dbReference>
<evidence type="ECO:0000313" key="5">
    <source>
        <dbReference type="EMBL" id="ERN20208.1"/>
    </source>
</evidence>
<dbReference type="PANTHER" id="PTHR32183:SF11">
    <property type="entry name" value="THIOL METHYLTRANSFERASE 2-RELATED"/>
    <property type="match status" value="1"/>
</dbReference>